<comment type="caution">
    <text evidence="4">The sequence shown here is derived from an EMBL/GenBank/DDBJ whole genome shotgun (WGS) entry which is preliminary data.</text>
</comment>
<proteinExistence type="predicted"/>
<keyword evidence="5" id="KW-1185">Reference proteome</keyword>
<evidence type="ECO:0000313" key="5">
    <source>
        <dbReference type="Proteomes" id="UP001501414"/>
    </source>
</evidence>
<feature type="domain" description="HTH luxR-type" evidence="3">
    <location>
        <begin position="846"/>
        <end position="911"/>
    </location>
</feature>
<dbReference type="SMART" id="SM00421">
    <property type="entry name" value="HTH_LUXR"/>
    <property type="match status" value="1"/>
</dbReference>
<protein>
    <submittedName>
        <fullName evidence="4">LuxR family transcriptional regulator</fullName>
    </submittedName>
</protein>
<dbReference type="EMBL" id="BAAAJK010000010">
    <property type="protein sequence ID" value="GAA1389759.1"/>
    <property type="molecule type" value="Genomic_DNA"/>
</dbReference>
<dbReference type="Proteomes" id="UP001501414">
    <property type="component" value="Unassembled WGS sequence"/>
</dbReference>
<dbReference type="SUPFAM" id="SSF46894">
    <property type="entry name" value="C-terminal effector domain of the bipartite response regulators"/>
    <property type="match status" value="1"/>
</dbReference>
<evidence type="ECO:0000256" key="1">
    <source>
        <dbReference type="ARBA" id="ARBA00022741"/>
    </source>
</evidence>
<dbReference type="InterPro" id="IPR041664">
    <property type="entry name" value="AAA_16"/>
</dbReference>
<dbReference type="InterPro" id="IPR036388">
    <property type="entry name" value="WH-like_DNA-bd_sf"/>
</dbReference>
<dbReference type="InterPro" id="IPR000792">
    <property type="entry name" value="Tscrpt_reg_LuxR_C"/>
</dbReference>
<dbReference type="SUPFAM" id="SSF52540">
    <property type="entry name" value="P-loop containing nucleoside triphosphate hydrolases"/>
    <property type="match status" value="1"/>
</dbReference>
<evidence type="ECO:0000313" key="4">
    <source>
        <dbReference type="EMBL" id="GAA1389759.1"/>
    </source>
</evidence>
<name>A0ABP4IG16_9PSEU</name>
<dbReference type="InterPro" id="IPR027417">
    <property type="entry name" value="P-loop_NTPase"/>
</dbReference>
<dbReference type="Pfam" id="PF00196">
    <property type="entry name" value="GerE"/>
    <property type="match status" value="1"/>
</dbReference>
<dbReference type="RefSeq" id="WP_344022565.1">
    <property type="nucleotide sequence ID" value="NZ_BAAAJK010000010.1"/>
</dbReference>
<evidence type="ECO:0000256" key="2">
    <source>
        <dbReference type="ARBA" id="ARBA00022840"/>
    </source>
</evidence>
<keyword evidence="1" id="KW-0547">Nucleotide-binding</keyword>
<dbReference type="CDD" id="cd06170">
    <property type="entry name" value="LuxR_C_like"/>
    <property type="match status" value="1"/>
</dbReference>
<dbReference type="PROSITE" id="PS50043">
    <property type="entry name" value="HTH_LUXR_2"/>
    <property type="match status" value="1"/>
</dbReference>
<dbReference type="PANTHER" id="PTHR16305:SF35">
    <property type="entry name" value="TRANSCRIPTIONAL ACTIVATOR DOMAIN"/>
    <property type="match status" value="1"/>
</dbReference>
<gene>
    <name evidence="4" type="ORF">GCM10009613_29270</name>
</gene>
<dbReference type="PANTHER" id="PTHR16305">
    <property type="entry name" value="TESTICULAR SOLUBLE ADENYLYL CYCLASE"/>
    <property type="match status" value="1"/>
</dbReference>
<keyword evidence="2" id="KW-0067">ATP-binding</keyword>
<dbReference type="Pfam" id="PF13191">
    <property type="entry name" value="AAA_16"/>
    <property type="match status" value="1"/>
</dbReference>
<dbReference type="InterPro" id="IPR016032">
    <property type="entry name" value="Sig_transdc_resp-reg_C-effctor"/>
</dbReference>
<reference evidence="5" key="1">
    <citation type="journal article" date="2019" name="Int. J. Syst. Evol. Microbiol.">
        <title>The Global Catalogue of Microorganisms (GCM) 10K type strain sequencing project: providing services to taxonomists for standard genome sequencing and annotation.</title>
        <authorList>
            <consortium name="The Broad Institute Genomics Platform"/>
            <consortium name="The Broad Institute Genome Sequencing Center for Infectious Disease"/>
            <person name="Wu L."/>
            <person name="Ma J."/>
        </authorList>
    </citation>
    <scope>NUCLEOTIDE SEQUENCE [LARGE SCALE GENOMIC DNA]</scope>
    <source>
        <strain evidence="5">JCM 11896</strain>
    </source>
</reference>
<dbReference type="PRINTS" id="PR00038">
    <property type="entry name" value="HTHLUXR"/>
</dbReference>
<dbReference type="Gene3D" id="1.10.10.10">
    <property type="entry name" value="Winged helix-like DNA-binding domain superfamily/Winged helix DNA-binding domain"/>
    <property type="match status" value="1"/>
</dbReference>
<evidence type="ECO:0000259" key="3">
    <source>
        <dbReference type="PROSITE" id="PS50043"/>
    </source>
</evidence>
<organism evidence="4 5">
    <name type="scientific">Pseudonocardia kongjuensis</name>
    <dbReference type="NCBI Taxonomy" id="102227"/>
    <lineage>
        <taxon>Bacteria</taxon>
        <taxon>Bacillati</taxon>
        <taxon>Actinomycetota</taxon>
        <taxon>Actinomycetes</taxon>
        <taxon>Pseudonocardiales</taxon>
        <taxon>Pseudonocardiaceae</taxon>
        <taxon>Pseudonocardia</taxon>
    </lineage>
</organism>
<sequence>MRLRGRTTELRALSRLLDAARAGTSGVLVLRGEPGIGKTALLDAAVAAATGMRVLTVTGVESERALGNGALHRLTAGFLDRRQILREPQRAALDAALGLGPGRSDRFLVCLAVLTLLTDAAGDVPLLCVCDDAQWLDHESLQTLTFLARRLDADPVVLLFGVRDTDPADRVPELDGLPALRIGALPPADARELAVEAAQGRFDERELDRVVAESGGNPLAVRELATEWLHARGRSGDGVPLAHRLPMGRALEDRFRDRILCLPEPVRVALAVVAADPTGDAELVTRALAGLDVTAVSALDAGGPASDLLVLDPVLGFRHPLMRSAAYSCADEPTRRRVHAALAAATPDADADRRAWHLAAATDGADEAAAAELESAAGRARDRAGYSAESAFLAAAADLSTDPELRAERRFAAGVAAIRAGMPERADAVLRQVPSGAGAVVAQSMALARGAAALQLDRIGEGMSLMLGATAGLAGLLDGELRRQVRLETLQTLVMVPWLDPPAVASVLGEAEPPDPDDPVAVLLQGHRAHLIDGSVAGLRAVVDGSPGTLPADVVTRWAPLLSATTRELLDDRAMDDLSVRILAAARSGGAATTLRSALVSRALTETFAGRLDDAEVHHGEAGEVAAVTGGAPDLRRAHDALLRAWRDDGDGVLRAAGALPPAEGAPVGGAQVQLVRTARAVLALGAGRYADAAAAALEVYRDDPPYWGHLALPDLVEGAVRGGDRDAARAALDRFAVRARGTGTPWALGLLARSAALLAAAGDAEALYREAVDRLRGTVVRTDLARAHLLYGEWLRRRRRRTDARRELAAAHALFTQMGAPRFAERARTELAAAGAATRPAADRPAAGRPELTPQEHRIARLAAAGSTNSEIAAELVISANTVEYHLRKVFGKIGVRSRRELGAAGFGSP</sequence>
<accession>A0ABP4IG16</accession>